<proteinExistence type="predicted"/>
<gene>
    <name evidence="2" type="ORF">METZ01_LOCUS497265</name>
</gene>
<keyword evidence="1" id="KW-1133">Transmembrane helix</keyword>
<feature type="non-terminal residue" evidence="2">
    <location>
        <position position="74"/>
    </location>
</feature>
<protein>
    <submittedName>
        <fullName evidence="2">Uncharacterized protein</fullName>
    </submittedName>
</protein>
<accession>A0A383DJ14</accession>
<sequence>MQTRLKTVGSIVFILGILSLIVAPLIGHLAFDSLWTVEPLTYTGAVLAAIGLGVVSISYTVYGAINKGQGNENG</sequence>
<organism evidence="2">
    <name type="scientific">marine metagenome</name>
    <dbReference type="NCBI Taxonomy" id="408172"/>
    <lineage>
        <taxon>unclassified sequences</taxon>
        <taxon>metagenomes</taxon>
        <taxon>ecological metagenomes</taxon>
    </lineage>
</organism>
<evidence type="ECO:0000313" key="2">
    <source>
        <dbReference type="EMBL" id="SVE44411.1"/>
    </source>
</evidence>
<reference evidence="2" key="1">
    <citation type="submission" date="2018-05" db="EMBL/GenBank/DDBJ databases">
        <authorList>
            <person name="Lanie J.A."/>
            <person name="Ng W.-L."/>
            <person name="Kazmierczak K.M."/>
            <person name="Andrzejewski T.M."/>
            <person name="Davidsen T.M."/>
            <person name="Wayne K.J."/>
            <person name="Tettelin H."/>
            <person name="Glass J.I."/>
            <person name="Rusch D."/>
            <person name="Podicherti R."/>
            <person name="Tsui H.-C.T."/>
            <person name="Winkler M.E."/>
        </authorList>
    </citation>
    <scope>NUCLEOTIDE SEQUENCE</scope>
</reference>
<keyword evidence="1" id="KW-0812">Transmembrane</keyword>
<name>A0A383DJ14_9ZZZZ</name>
<keyword evidence="1" id="KW-0472">Membrane</keyword>
<dbReference type="AlphaFoldDB" id="A0A383DJ14"/>
<dbReference type="EMBL" id="UINC01217699">
    <property type="protein sequence ID" value="SVE44411.1"/>
    <property type="molecule type" value="Genomic_DNA"/>
</dbReference>
<evidence type="ECO:0000256" key="1">
    <source>
        <dbReference type="SAM" id="Phobius"/>
    </source>
</evidence>
<feature type="transmembrane region" description="Helical" evidence="1">
    <location>
        <begin position="12"/>
        <end position="31"/>
    </location>
</feature>
<feature type="transmembrane region" description="Helical" evidence="1">
    <location>
        <begin position="43"/>
        <end position="65"/>
    </location>
</feature>